<comment type="subunit">
    <text evidence="7">Part of the 50S ribosomal subunit. Forms a cluster with proteins L14 and L19.</text>
</comment>
<dbReference type="Gene3D" id="2.40.30.10">
    <property type="entry name" value="Translation factors"/>
    <property type="match status" value="1"/>
</dbReference>
<protein>
    <recommendedName>
        <fullName evidence="6 7">Large ribosomal subunit protein uL3</fullName>
    </recommendedName>
</protein>
<dbReference type="GO" id="GO:0022625">
    <property type="term" value="C:cytosolic large ribosomal subunit"/>
    <property type="evidence" value="ECO:0007669"/>
    <property type="project" value="TreeGrafter"/>
</dbReference>
<gene>
    <name evidence="7" type="primary">rplC</name>
    <name evidence="8" type="ORF">COU85_01560</name>
</gene>
<dbReference type="EMBL" id="PFEA01000028">
    <property type="protein sequence ID" value="PJE59834.1"/>
    <property type="molecule type" value="Genomic_DNA"/>
</dbReference>
<name>A0A2M8KIU3_9BACT</name>
<dbReference type="InterPro" id="IPR009000">
    <property type="entry name" value="Transl_B-barrel_sf"/>
</dbReference>
<keyword evidence="2 7" id="KW-0699">rRNA-binding</keyword>
<proteinExistence type="inferred from homology"/>
<evidence type="ECO:0000256" key="5">
    <source>
        <dbReference type="ARBA" id="ARBA00023274"/>
    </source>
</evidence>
<sequence length="207" mass="21974">MKFILGKKLGMSRIFNEQKRAVPVTLVEAGPCFVAQIKTKESDGYDAVQIGLVAKKKLNKPQAGHQKNLPILSPLREFKAAAATNDKKAASFKRGDEIKIDIFTPGDRVRVSAISKGKGFAGVVKRHGFAGGPASHGQKHSLRAPGSIGAGWPQRVWKGLRMGGRLGGERISVQNLPVVAVDAKQNILALGGAIPGRPGTVVEITAK</sequence>
<dbReference type="GO" id="GO:0006412">
    <property type="term" value="P:translation"/>
    <property type="evidence" value="ECO:0007669"/>
    <property type="project" value="UniProtKB-UniRule"/>
</dbReference>
<dbReference type="PANTHER" id="PTHR11229:SF16">
    <property type="entry name" value="LARGE RIBOSOMAL SUBUNIT PROTEIN UL3C"/>
    <property type="match status" value="1"/>
</dbReference>
<dbReference type="Proteomes" id="UP000231086">
    <property type="component" value="Unassembled WGS sequence"/>
</dbReference>
<dbReference type="GO" id="GO:0003735">
    <property type="term" value="F:structural constituent of ribosome"/>
    <property type="evidence" value="ECO:0007669"/>
    <property type="project" value="UniProtKB-UniRule"/>
</dbReference>
<dbReference type="InterPro" id="IPR019927">
    <property type="entry name" value="Ribosomal_uL3_bac/org-type"/>
</dbReference>
<evidence type="ECO:0000256" key="7">
    <source>
        <dbReference type="HAMAP-Rule" id="MF_01325"/>
    </source>
</evidence>
<reference evidence="9" key="1">
    <citation type="submission" date="2017-09" db="EMBL/GenBank/DDBJ databases">
        <title>Depth-based differentiation of microbial function through sediment-hosted aquifers and enrichment of novel symbionts in the deep terrestrial subsurface.</title>
        <authorList>
            <person name="Probst A.J."/>
            <person name="Ladd B."/>
            <person name="Jarett J.K."/>
            <person name="Geller-Mcgrath D.E."/>
            <person name="Sieber C.M.K."/>
            <person name="Emerson J.B."/>
            <person name="Anantharaman K."/>
            <person name="Thomas B.C."/>
            <person name="Malmstrom R."/>
            <person name="Stieglmeier M."/>
            <person name="Klingl A."/>
            <person name="Woyke T."/>
            <person name="Ryan C.M."/>
            <person name="Banfield J.F."/>
        </authorList>
    </citation>
    <scope>NUCLEOTIDE SEQUENCE [LARGE SCALE GENOMIC DNA]</scope>
</reference>
<dbReference type="AlphaFoldDB" id="A0A2M8KIU3"/>
<dbReference type="InterPro" id="IPR000597">
    <property type="entry name" value="Ribosomal_uL3"/>
</dbReference>
<evidence type="ECO:0000313" key="9">
    <source>
        <dbReference type="Proteomes" id="UP000231086"/>
    </source>
</evidence>
<dbReference type="HAMAP" id="MF_01325_B">
    <property type="entry name" value="Ribosomal_uL3_B"/>
    <property type="match status" value="1"/>
</dbReference>
<keyword evidence="5 7" id="KW-0687">Ribonucleoprotein</keyword>
<accession>A0A2M8KIU3</accession>
<evidence type="ECO:0000256" key="2">
    <source>
        <dbReference type="ARBA" id="ARBA00022730"/>
    </source>
</evidence>
<dbReference type="Gene3D" id="3.30.160.810">
    <property type="match status" value="1"/>
</dbReference>
<dbReference type="FunFam" id="2.40.30.10:FF:000004">
    <property type="entry name" value="50S ribosomal protein L3"/>
    <property type="match status" value="1"/>
</dbReference>
<dbReference type="PANTHER" id="PTHR11229">
    <property type="entry name" value="50S RIBOSOMAL PROTEIN L3"/>
    <property type="match status" value="1"/>
</dbReference>
<dbReference type="Pfam" id="PF00297">
    <property type="entry name" value="Ribosomal_L3"/>
    <property type="match status" value="1"/>
</dbReference>
<comment type="function">
    <text evidence="7">One of the primary rRNA binding proteins, it binds directly near the 3'-end of the 23S rRNA, where it nucleates assembly of the 50S subunit.</text>
</comment>
<evidence type="ECO:0000256" key="1">
    <source>
        <dbReference type="ARBA" id="ARBA00006540"/>
    </source>
</evidence>
<evidence type="ECO:0000256" key="4">
    <source>
        <dbReference type="ARBA" id="ARBA00022980"/>
    </source>
</evidence>
<comment type="similarity">
    <text evidence="1 7">Belongs to the universal ribosomal protein uL3 family.</text>
</comment>
<dbReference type="GO" id="GO:0019843">
    <property type="term" value="F:rRNA binding"/>
    <property type="evidence" value="ECO:0007669"/>
    <property type="project" value="UniProtKB-UniRule"/>
</dbReference>
<evidence type="ECO:0000256" key="6">
    <source>
        <dbReference type="ARBA" id="ARBA00035243"/>
    </source>
</evidence>
<keyword evidence="4 7" id="KW-0689">Ribosomal protein</keyword>
<organism evidence="8 9">
    <name type="scientific">Candidatus Portnoybacteria bacterium CG10_big_fil_rev_8_21_14_0_10_44_7</name>
    <dbReference type="NCBI Taxonomy" id="1974816"/>
    <lineage>
        <taxon>Bacteria</taxon>
        <taxon>Candidatus Portnoyibacteriota</taxon>
    </lineage>
</organism>
<evidence type="ECO:0000313" key="8">
    <source>
        <dbReference type="EMBL" id="PJE59834.1"/>
    </source>
</evidence>
<dbReference type="NCBIfam" id="TIGR03625">
    <property type="entry name" value="L3_bact"/>
    <property type="match status" value="1"/>
</dbReference>
<evidence type="ECO:0000256" key="3">
    <source>
        <dbReference type="ARBA" id="ARBA00022884"/>
    </source>
</evidence>
<comment type="caution">
    <text evidence="8">The sequence shown here is derived from an EMBL/GenBank/DDBJ whole genome shotgun (WGS) entry which is preliminary data.</text>
</comment>
<keyword evidence="3 7" id="KW-0694">RNA-binding</keyword>
<dbReference type="SUPFAM" id="SSF50447">
    <property type="entry name" value="Translation proteins"/>
    <property type="match status" value="1"/>
</dbReference>